<dbReference type="Proteomes" id="UP000751190">
    <property type="component" value="Unassembled WGS sequence"/>
</dbReference>
<keyword evidence="8" id="KW-0175">Coiled coil</keyword>
<evidence type="ECO:0000256" key="2">
    <source>
        <dbReference type="ARBA" id="ARBA00022527"/>
    </source>
</evidence>
<evidence type="ECO:0000313" key="13">
    <source>
        <dbReference type="Proteomes" id="UP000751190"/>
    </source>
</evidence>
<dbReference type="PROSITE" id="PS50011">
    <property type="entry name" value="PROTEIN_KINASE_DOM"/>
    <property type="match status" value="1"/>
</dbReference>
<evidence type="ECO:0000256" key="3">
    <source>
        <dbReference type="ARBA" id="ARBA00022679"/>
    </source>
</evidence>
<evidence type="ECO:0000256" key="4">
    <source>
        <dbReference type="ARBA" id="ARBA00022741"/>
    </source>
</evidence>
<gene>
    <name evidence="12" type="ORF">KFE25_013380</name>
    <name evidence="11" type="ORF">PLUT1463_LOCUS9412</name>
</gene>
<protein>
    <recommendedName>
        <fullName evidence="10">Protein kinase domain-containing protein</fullName>
    </recommendedName>
</protein>
<feature type="coiled-coil region" evidence="8">
    <location>
        <begin position="450"/>
        <end position="491"/>
    </location>
</feature>
<evidence type="ECO:0000256" key="8">
    <source>
        <dbReference type="SAM" id="Coils"/>
    </source>
</evidence>
<feature type="domain" description="Protein kinase" evidence="10">
    <location>
        <begin position="23"/>
        <end position="308"/>
    </location>
</feature>
<dbReference type="GO" id="GO:0005634">
    <property type="term" value="C:nucleus"/>
    <property type="evidence" value="ECO:0007669"/>
    <property type="project" value="TreeGrafter"/>
</dbReference>
<dbReference type="OMA" id="HSRRICH"/>
<dbReference type="InterPro" id="IPR039192">
    <property type="entry name" value="STKc_GSK3"/>
</dbReference>
<accession>A0A7R9YML4</accession>
<dbReference type="EMBL" id="JAGTXO010000004">
    <property type="protein sequence ID" value="KAG8468297.1"/>
    <property type="molecule type" value="Genomic_DNA"/>
</dbReference>
<keyword evidence="5" id="KW-0418">Kinase</keyword>
<feature type="compositionally biased region" description="Polar residues" evidence="9">
    <location>
        <begin position="638"/>
        <end position="653"/>
    </location>
</feature>
<sequence>MGDVPDFVDEDDADVWEGGGTAYKIEKVVGNGAFGIVWKARAVDSGEVVAIKKVLLDRRYQNRELQMMKVMDNDCVVRLKHYYEKPGRKKDETFLQIVMEYLPDTLRSVTLRYQKKRKRFPIDHIKVYLYQMLKAMEYIHSRRICHRDIKPDNLLVDSTTLRLKLCDFGCSKVLVKGQPNISYICSRYYRAPELLFGATEYSCALDLWSIGTILAELLLGHLPFQGQDSTQQHLVEIMKLLGTPTNHDLHAMGASCTADDLPKLKPFPWDRVFPPGTPADAIDLVSRLLCYNPETRLNAQQALAHPFLEGVSLIPAGAGGDGGDGSSPMRGARGAKELAAQTSAFIEDLAARDAAFAPAFIQALESSLLAGIKAAGVSDGMYASVVAHVRADLHAAADELEQRKAERLDAAYRMQQRVVHAASDGALAPTQPAGGASEMEVDGQGKAAERERLNAAVTALSQQLEESKAAHARVAEQLRSVQAKAEALEAERAMSAVALTDKARAPSASVSLQTEDELASEPRDATAKEGAAGFGRRAPGRSYMSGLFSNNGIVPSPLLKRPSAVATPMHRGSMERADGAHGGAETQVIMDGSQNLGTVRPAGAMSPASSGTSPRSASKWGLGGARGTSSACAGGGSNETTQPISEQVMPSNRRSLRRSNEDLR</sequence>
<dbReference type="EMBL" id="HBEB01014660">
    <property type="protein sequence ID" value="CAD8275096.1"/>
    <property type="molecule type" value="Transcribed_RNA"/>
</dbReference>
<feature type="region of interest" description="Disordered" evidence="9">
    <location>
        <begin position="506"/>
        <end position="537"/>
    </location>
</feature>
<evidence type="ECO:0000256" key="5">
    <source>
        <dbReference type="ARBA" id="ARBA00022777"/>
    </source>
</evidence>
<dbReference type="GO" id="GO:0004674">
    <property type="term" value="F:protein serine/threonine kinase activity"/>
    <property type="evidence" value="ECO:0007669"/>
    <property type="project" value="UniProtKB-KW"/>
</dbReference>
<feature type="region of interest" description="Disordered" evidence="9">
    <location>
        <begin position="595"/>
        <end position="664"/>
    </location>
</feature>
<evidence type="ECO:0000256" key="9">
    <source>
        <dbReference type="SAM" id="MobiDB-lite"/>
    </source>
</evidence>
<dbReference type="PANTHER" id="PTHR24057:SF0">
    <property type="entry name" value="PROTEIN KINASE SHAGGY-RELATED"/>
    <property type="match status" value="1"/>
</dbReference>
<evidence type="ECO:0000256" key="6">
    <source>
        <dbReference type="ARBA" id="ARBA00022840"/>
    </source>
</evidence>
<proteinExistence type="inferred from homology"/>
<dbReference type="InterPro" id="IPR008271">
    <property type="entry name" value="Ser/Thr_kinase_AS"/>
</dbReference>
<dbReference type="Pfam" id="PF00069">
    <property type="entry name" value="Pkinase"/>
    <property type="match status" value="1"/>
</dbReference>
<reference evidence="12" key="2">
    <citation type="submission" date="2021-05" db="EMBL/GenBank/DDBJ databases">
        <title>The genome of the haptophyte Pavlova lutheri (Diacronema luteri, Pavlovales) - a model for lipid biosynthesis in eukaryotic algae.</title>
        <authorList>
            <person name="Hulatt C.J."/>
            <person name="Posewitz M.C."/>
        </authorList>
    </citation>
    <scope>NUCLEOTIDE SEQUENCE</scope>
    <source>
        <strain evidence="12">NIVA-4/92</strain>
    </source>
</reference>
<feature type="binding site" evidence="7">
    <location>
        <position position="53"/>
    </location>
    <ligand>
        <name>ATP</name>
        <dbReference type="ChEBI" id="CHEBI:30616"/>
    </ligand>
</feature>
<keyword evidence="4 7" id="KW-0547">Nucleotide-binding</keyword>
<evidence type="ECO:0000313" key="11">
    <source>
        <dbReference type="EMBL" id="CAD8275096.1"/>
    </source>
</evidence>
<dbReference type="InterPro" id="IPR000719">
    <property type="entry name" value="Prot_kinase_dom"/>
</dbReference>
<evidence type="ECO:0000256" key="7">
    <source>
        <dbReference type="PROSITE-ProRule" id="PRU10141"/>
    </source>
</evidence>
<organism evidence="11">
    <name type="scientific">Diacronema lutheri</name>
    <name type="common">Unicellular marine alga</name>
    <name type="synonym">Monochrysis lutheri</name>
    <dbReference type="NCBI Taxonomy" id="2081491"/>
    <lineage>
        <taxon>Eukaryota</taxon>
        <taxon>Haptista</taxon>
        <taxon>Haptophyta</taxon>
        <taxon>Pavlovophyceae</taxon>
        <taxon>Pavlovales</taxon>
        <taxon>Pavlovaceae</taxon>
        <taxon>Diacronema</taxon>
    </lineage>
</organism>
<keyword evidence="13" id="KW-1185">Reference proteome</keyword>
<dbReference type="GO" id="GO:0005737">
    <property type="term" value="C:cytoplasm"/>
    <property type="evidence" value="ECO:0007669"/>
    <property type="project" value="TreeGrafter"/>
</dbReference>
<name>A0A7R9YML4_DIALT</name>
<comment type="similarity">
    <text evidence="1">Belongs to the protein kinase superfamily. CMGC Ser/Thr protein kinase family. GSK-3 subfamily.</text>
</comment>
<evidence type="ECO:0000256" key="1">
    <source>
        <dbReference type="ARBA" id="ARBA00005527"/>
    </source>
</evidence>
<dbReference type="GO" id="GO:0005524">
    <property type="term" value="F:ATP binding"/>
    <property type="evidence" value="ECO:0007669"/>
    <property type="project" value="UniProtKB-UniRule"/>
</dbReference>
<dbReference type="GO" id="GO:0007165">
    <property type="term" value="P:signal transduction"/>
    <property type="evidence" value="ECO:0007669"/>
    <property type="project" value="TreeGrafter"/>
</dbReference>
<dbReference type="SMART" id="SM00220">
    <property type="entry name" value="S_TKc"/>
    <property type="match status" value="1"/>
</dbReference>
<reference evidence="11" key="1">
    <citation type="submission" date="2021-01" db="EMBL/GenBank/DDBJ databases">
        <authorList>
            <person name="Corre E."/>
            <person name="Pelletier E."/>
            <person name="Niang G."/>
            <person name="Scheremetjew M."/>
            <person name="Finn R."/>
            <person name="Kale V."/>
            <person name="Holt S."/>
            <person name="Cochrane G."/>
            <person name="Meng A."/>
            <person name="Brown T."/>
            <person name="Cohen L."/>
        </authorList>
    </citation>
    <scope>NUCLEOTIDE SEQUENCE</scope>
    <source>
        <strain evidence="11">RCC1537</strain>
    </source>
</reference>
<dbReference type="PROSITE" id="PS00107">
    <property type="entry name" value="PROTEIN_KINASE_ATP"/>
    <property type="match status" value="1"/>
</dbReference>
<keyword evidence="3" id="KW-0808">Transferase</keyword>
<dbReference type="InterPro" id="IPR050591">
    <property type="entry name" value="GSK-3"/>
</dbReference>
<dbReference type="Gene3D" id="3.30.200.20">
    <property type="entry name" value="Phosphorylase Kinase, domain 1"/>
    <property type="match status" value="1"/>
</dbReference>
<dbReference type="PANTHER" id="PTHR24057">
    <property type="entry name" value="GLYCOGEN SYNTHASE KINASE-3 ALPHA"/>
    <property type="match status" value="1"/>
</dbReference>
<dbReference type="PROSITE" id="PS00108">
    <property type="entry name" value="PROTEIN_KINASE_ST"/>
    <property type="match status" value="1"/>
</dbReference>
<evidence type="ECO:0000313" key="12">
    <source>
        <dbReference type="EMBL" id="KAG8468297.1"/>
    </source>
</evidence>
<dbReference type="InterPro" id="IPR011009">
    <property type="entry name" value="Kinase-like_dom_sf"/>
</dbReference>
<feature type="compositionally biased region" description="Polar residues" evidence="9">
    <location>
        <begin position="607"/>
        <end position="616"/>
    </location>
</feature>
<feature type="region of interest" description="Disordered" evidence="9">
    <location>
        <begin position="422"/>
        <end position="445"/>
    </location>
</feature>
<evidence type="ECO:0000259" key="10">
    <source>
        <dbReference type="PROSITE" id="PS50011"/>
    </source>
</evidence>
<dbReference type="Gene3D" id="1.10.510.10">
    <property type="entry name" value="Transferase(Phosphotransferase) domain 1"/>
    <property type="match status" value="1"/>
</dbReference>
<keyword evidence="2" id="KW-0723">Serine/threonine-protein kinase</keyword>
<dbReference type="FunFam" id="1.10.510.10:FF:000624">
    <property type="entry name" value="Mitogen-activated protein kinase"/>
    <property type="match status" value="1"/>
</dbReference>
<dbReference type="GO" id="GO:0030154">
    <property type="term" value="P:cell differentiation"/>
    <property type="evidence" value="ECO:0007669"/>
    <property type="project" value="TreeGrafter"/>
</dbReference>
<dbReference type="AlphaFoldDB" id="A0A7R9YML4"/>
<keyword evidence="6 7" id="KW-0067">ATP-binding</keyword>
<dbReference type="OrthoDB" id="272141at2759"/>
<dbReference type="CDD" id="cd14137">
    <property type="entry name" value="STKc_GSK3"/>
    <property type="match status" value="1"/>
</dbReference>
<dbReference type="InterPro" id="IPR017441">
    <property type="entry name" value="Protein_kinase_ATP_BS"/>
</dbReference>
<dbReference type="SUPFAM" id="SSF56112">
    <property type="entry name" value="Protein kinase-like (PK-like)"/>
    <property type="match status" value="1"/>
</dbReference>